<dbReference type="EMBL" id="JAOL01000059">
    <property type="protein sequence ID" value="EUA93526.1"/>
    <property type="molecule type" value="Genomic_DNA"/>
</dbReference>
<evidence type="ECO:0000313" key="3">
    <source>
        <dbReference type="EMBL" id="EUA93526.1"/>
    </source>
</evidence>
<reference evidence="3 4" key="1">
    <citation type="submission" date="2014-01" db="EMBL/GenBank/DDBJ databases">
        <authorList>
            <person name="Dobos K."/>
            <person name="Lenaerts A."/>
            <person name="Ordway D."/>
            <person name="DeGroote M.A."/>
            <person name="Parker T."/>
            <person name="Sizemore C."/>
            <person name="Tallon L.J."/>
            <person name="Sadzewicz L.K."/>
            <person name="Sengamalay N."/>
            <person name="Fraser C.M."/>
            <person name="Hine E."/>
            <person name="Shefchek K.A."/>
            <person name="Das S.P."/>
            <person name="Tettelin H."/>
        </authorList>
    </citation>
    <scope>NUCLEOTIDE SEQUENCE [LARGE SCALE GENOMIC DNA]</scope>
    <source>
        <strain evidence="3 4">Harvey</strain>
    </source>
</reference>
<comment type="caution">
    <text evidence="3">The sequence shown here is derived from an EMBL/GenBank/DDBJ whole genome shotgun (WGS) entry which is preliminary data.</text>
</comment>
<dbReference type="Proteomes" id="UP000020681">
    <property type="component" value="Unassembled WGS sequence"/>
</dbReference>
<dbReference type="InterPro" id="IPR000030">
    <property type="entry name" value="PPE_dom"/>
</dbReference>
<evidence type="ECO:0000256" key="1">
    <source>
        <dbReference type="ARBA" id="ARBA00010652"/>
    </source>
</evidence>
<protein>
    <submittedName>
        <fullName evidence="3">PPE family protein</fullName>
    </submittedName>
</protein>
<accession>A0ABN0R8S8</accession>
<dbReference type="SUPFAM" id="SSF140459">
    <property type="entry name" value="PE/PPE dimer-like"/>
    <property type="match status" value="1"/>
</dbReference>
<keyword evidence="4" id="KW-1185">Reference proteome</keyword>
<organism evidence="3 4">
    <name type="scientific">Mycobacterium ulcerans str. Harvey</name>
    <dbReference type="NCBI Taxonomy" id="1299332"/>
    <lineage>
        <taxon>Bacteria</taxon>
        <taxon>Bacillati</taxon>
        <taxon>Actinomycetota</taxon>
        <taxon>Actinomycetes</taxon>
        <taxon>Mycobacteriales</taxon>
        <taxon>Mycobacteriaceae</taxon>
        <taxon>Mycobacterium</taxon>
        <taxon>Mycobacterium ulcerans group</taxon>
    </lineage>
</organism>
<dbReference type="Pfam" id="PF00823">
    <property type="entry name" value="PPE"/>
    <property type="match status" value="1"/>
</dbReference>
<dbReference type="Gene3D" id="1.20.1260.20">
    <property type="entry name" value="PPE superfamily"/>
    <property type="match status" value="1"/>
</dbReference>
<evidence type="ECO:0000259" key="2">
    <source>
        <dbReference type="Pfam" id="PF00823"/>
    </source>
</evidence>
<dbReference type="PANTHER" id="PTHR46766">
    <property type="entry name" value="GLUTAMINE-RICH PROTEIN 2"/>
    <property type="match status" value="1"/>
</dbReference>
<sequence length="99" mass="10508">MNSGRMYTGPGSTPMVSAASAWNRLASELSFTADGYERVIKALSGEEWFGPASAMMLEAITPYVTWMRSTAVQAEQAAKQAEAAVAAFEAAFTGVVPRP</sequence>
<dbReference type="InterPro" id="IPR038332">
    <property type="entry name" value="PPE_sf"/>
</dbReference>
<name>A0ABN0R8S8_MYCUL</name>
<dbReference type="PANTHER" id="PTHR46766:SF1">
    <property type="entry name" value="GLUTAMINE-RICH PROTEIN 2"/>
    <property type="match status" value="1"/>
</dbReference>
<proteinExistence type="inferred from homology"/>
<gene>
    <name evidence="3" type="ORF">I551_9205</name>
</gene>
<comment type="similarity">
    <text evidence="1">Belongs to the mycobacterial PPE family.</text>
</comment>
<evidence type="ECO:0000313" key="4">
    <source>
        <dbReference type="Proteomes" id="UP000020681"/>
    </source>
</evidence>
<feature type="domain" description="PPE" evidence="2">
    <location>
        <begin position="1"/>
        <end position="98"/>
    </location>
</feature>